<evidence type="ECO:0000256" key="1">
    <source>
        <dbReference type="PIRSR" id="PIRSR600760-2"/>
    </source>
</evidence>
<dbReference type="GO" id="GO:0008934">
    <property type="term" value="F:inositol monophosphate 1-phosphatase activity"/>
    <property type="evidence" value="ECO:0007669"/>
    <property type="project" value="TreeGrafter"/>
</dbReference>
<feature type="binding site" evidence="1">
    <location>
        <position position="86"/>
    </location>
    <ligand>
        <name>Mg(2+)</name>
        <dbReference type="ChEBI" id="CHEBI:18420"/>
        <label>1</label>
        <note>catalytic</note>
    </ligand>
</feature>
<reference evidence="2 3" key="1">
    <citation type="submission" date="2018-03" db="EMBL/GenBank/DDBJ databases">
        <title>Bioinformatic expansion and discovery of thiopeptide antibiotics.</title>
        <authorList>
            <person name="Schwalen C.J."/>
            <person name="Hudson G.A."/>
            <person name="Mitchell D.A."/>
        </authorList>
    </citation>
    <scope>NUCLEOTIDE SEQUENCE [LARGE SCALE GENOMIC DNA]</scope>
    <source>
        <strain evidence="2 3">ATCC 21389</strain>
    </source>
</reference>
<evidence type="ECO:0000313" key="2">
    <source>
        <dbReference type="EMBL" id="PYC80909.1"/>
    </source>
</evidence>
<proteinExistence type="predicted"/>
<keyword evidence="3" id="KW-1185">Reference proteome</keyword>
<dbReference type="PANTHER" id="PTHR20854">
    <property type="entry name" value="INOSITOL MONOPHOSPHATASE"/>
    <property type="match status" value="1"/>
</dbReference>
<dbReference type="PANTHER" id="PTHR20854:SF4">
    <property type="entry name" value="INOSITOL-1-MONOPHOSPHATASE-RELATED"/>
    <property type="match status" value="1"/>
</dbReference>
<dbReference type="PRINTS" id="PR00377">
    <property type="entry name" value="IMPHPHTASES"/>
</dbReference>
<feature type="binding site" evidence="1">
    <location>
        <position position="63"/>
    </location>
    <ligand>
        <name>Mg(2+)</name>
        <dbReference type="ChEBI" id="CHEBI:18420"/>
        <label>1</label>
        <note>catalytic</note>
    </ligand>
</feature>
<dbReference type="Gene3D" id="3.40.190.80">
    <property type="match status" value="1"/>
</dbReference>
<dbReference type="Pfam" id="PF00459">
    <property type="entry name" value="Inositol_P"/>
    <property type="match status" value="1"/>
</dbReference>
<dbReference type="Proteomes" id="UP000248039">
    <property type="component" value="Unassembled WGS sequence"/>
</dbReference>
<accession>A0A2V4NME3</accession>
<feature type="binding site" evidence="1">
    <location>
        <position position="212"/>
    </location>
    <ligand>
        <name>Mg(2+)</name>
        <dbReference type="ChEBI" id="CHEBI:18420"/>
        <label>1</label>
        <note>catalytic</note>
    </ligand>
</feature>
<keyword evidence="1" id="KW-0460">Magnesium</keyword>
<dbReference type="Gene3D" id="3.30.540.10">
    <property type="entry name" value="Fructose-1,6-Bisphosphatase, subunit A, domain 1"/>
    <property type="match status" value="1"/>
</dbReference>
<keyword evidence="1" id="KW-0479">Metal-binding</keyword>
<organism evidence="2 3">
    <name type="scientific">Streptomyces tateyamensis</name>
    <dbReference type="NCBI Taxonomy" id="565073"/>
    <lineage>
        <taxon>Bacteria</taxon>
        <taxon>Bacillati</taxon>
        <taxon>Actinomycetota</taxon>
        <taxon>Actinomycetes</taxon>
        <taxon>Kitasatosporales</taxon>
        <taxon>Streptomycetaceae</taxon>
        <taxon>Streptomyces</taxon>
    </lineage>
</organism>
<feature type="binding site" evidence="1">
    <location>
        <position position="89"/>
    </location>
    <ligand>
        <name>Mg(2+)</name>
        <dbReference type="ChEBI" id="CHEBI:18420"/>
        <label>1</label>
        <note>catalytic</note>
    </ligand>
</feature>
<dbReference type="InterPro" id="IPR000760">
    <property type="entry name" value="Inositol_monophosphatase-like"/>
</dbReference>
<comment type="caution">
    <text evidence="2">The sequence shown here is derived from an EMBL/GenBank/DDBJ whole genome shotgun (WGS) entry which is preliminary data.</text>
</comment>
<dbReference type="GO" id="GO:0006020">
    <property type="term" value="P:inositol metabolic process"/>
    <property type="evidence" value="ECO:0007669"/>
    <property type="project" value="TreeGrafter"/>
</dbReference>
<protein>
    <submittedName>
        <fullName evidence="2">Inositol monophosphatase</fullName>
    </submittedName>
</protein>
<dbReference type="OrthoDB" id="9772456at2"/>
<name>A0A2V4NME3_9ACTN</name>
<dbReference type="AlphaFoldDB" id="A0A2V4NME3"/>
<dbReference type="SUPFAM" id="SSF56655">
    <property type="entry name" value="Carbohydrate phosphatase"/>
    <property type="match status" value="1"/>
</dbReference>
<dbReference type="GO" id="GO:0007165">
    <property type="term" value="P:signal transduction"/>
    <property type="evidence" value="ECO:0007669"/>
    <property type="project" value="TreeGrafter"/>
</dbReference>
<sequence length="274" mass="29819">MEKVAEILTEASAEAVEPRFRALAAGDVMEKAPGDVVTVADRDAERIISRRLRELLPLPVVGEEAVAADPALARALHNEPACWLVDPVDGTANFVAGRPDFAVMASLIRDGEAVAAWIWQPMTRTSYAAELGAGAWRDGRRLTRPPAAAQPAQWRGSIKRYLRKPGLFPGLHRRTPPFGELTEGRRSAGMEYPQVADGGLEFLLYWRTLPWDHAPGSLLVRETGGVSARLDGSPYRADPPGGEDGLLVAADPQVWERTRNILLGLDYGQDLGLD</sequence>
<comment type="cofactor">
    <cofactor evidence="1">
        <name>Mg(2+)</name>
        <dbReference type="ChEBI" id="CHEBI:18420"/>
    </cofactor>
</comment>
<evidence type="ECO:0000313" key="3">
    <source>
        <dbReference type="Proteomes" id="UP000248039"/>
    </source>
</evidence>
<gene>
    <name evidence="2" type="ORF">C7C46_12130</name>
</gene>
<dbReference type="RefSeq" id="WP_110668680.1">
    <property type="nucleotide sequence ID" value="NZ_PYBW01000038.1"/>
</dbReference>
<dbReference type="EMBL" id="PYBW01000038">
    <property type="protein sequence ID" value="PYC80909.1"/>
    <property type="molecule type" value="Genomic_DNA"/>
</dbReference>
<dbReference type="GO" id="GO:0046872">
    <property type="term" value="F:metal ion binding"/>
    <property type="evidence" value="ECO:0007669"/>
    <property type="project" value="UniProtKB-KW"/>
</dbReference>